<evidence type="ECO:0000313" key="2">
    <source>
        <dbReference type="Proteomes" id="UP000032871"/>
    </source>
</evidence>
<comment type="caution">
    <text evidence="1">The sequence shown here is derived from an EMBL/GenBank/DDBJ whole genome shotgun (WGS) entry which is preliminary data.</text>
</comment>
<organism evidence="1 2">
    <name type="scientific">Aggregatibacter segnis ATCC 33393</name>
    <dbReference type="NCBI Taxonomy" id="888057"/>
    <lineage>
        <taxon>Bacteria</taxon>
        <taxon>Pseudomonadati</taxon>
        <taxon>Pseudomonadota</taxon>
        <taxon>Gammaproteobacteria</taxon>
        <taxon>Pasteurellales</taxon>
        <taxon>Pasteurellaceae</taxon>
        <taxon>Aggregatibacter</taxon>
    </lineage>
</organism>
<proteinExistence type="predicted"/>
<dbReference type="PANTHER" id="PTHR38785:SF1">
    <property type="entry name" value="HOMOLOG OF VIRK"/>
    <property type="match status" value="1"/>
</dbReference>
<protein>
    <submittedName>
        <fullName evidence="1">ABC superfamily ATP binding cassette transporter, membrane protein</fullName>
    </submittedName>
</protein>
<accession>E6KVA0</accession>
<dbReference type="EMBL" id="AEPS01000001">
    <property type="protein sequence ID" value="EFU68665.1"/>
    <property type="molecule type" value="Genomic_DNA"/>
</dbReference>
<name>E6KVA0_9PAST</name>
<dbReference type="PANTHER" id="PTHR38785">
    <property type="entry name" value="HOMOLOG OF VIRK"/>
    <property type="match status" value="1"/>
</dbReference>
<dbReference type="AlphaFoldDB" id="E6KVA0"/>
<sequence length="339" mass="40092">MVCFVSKVINCRLGYFIGRKKTIKKCKKDGIMRKCAPIFPYLNLNKFIMTQQHVYQWPDPHALYPDRNQKSYRMKRFRYRLRSWLHWQAVKKFESVVNQKPWLVDLLNQRANFSYPLVHRFLDKRFNTQQRFDAMCDNLTFLPEKLTALGLPPLWQQAISFGEVIPDFEMRLTITDYQPMEGFWTLELVHSPSQELVYLLTFGKVQQALLIAVIQGPNFEGSKEMVKLLTKKCHGLRPAYLMVEAMKALTNVLGYSALWGIPHKYQNKSRFVQSKRYVVDYDAIFAESAGTLKDYWELPLHFETKNMDDIPSNKRSMYRKRYAMLEQLQENMATALNVR</sequence>
<evidence type="ECO:0000313" key="1">
    <source>
        <dbReference type="EMBL" id="EFU68665.1"/>
    </source>
</evidence>
<dbReference type="Proteomes" id="UP000032871">
    <property type="component" value="Unassembled WGS sequence"/>
</dbReference>
<dbReference type="Pfam" id="PF04393">
    <property type="entry name" value="DUF535"/>
    <property type="match status" value="1"/>
</dbReference>
<reference evidence="1 2" key="1">
    <citation type="submission" date="2010-12" db="EMBL/GenBank/DDBJ databases">
        <authorList>
            <person name="Muzny D."/>
            <person name="Qin X."/>
            <person name="Deng J."/>
            <person name="Jiang H."/>
            <person name="Liu Y."/>
            <person name="Qu J."/>
            <person name="Song X.-Z."/>
            <person name="Zhang L."/>
            <person name="Thornton R."/>
            <person name="Coyle M."/>
            <person name="Francisco L."/>
            <person name="Jackson L."/>
            <person name="Javaid M."/>
            <person name="Korchina V."/>
            <person name="Kovar C."/>
            <person name="Mata R."/>
            <person name="Mathew T."/>
            <person name="Ngo R."/>
            <person name="Nguyen L."/>
            <person name="Nguyen N."/>
            <person name="Okwuonu G."/>
            <person name="Ongeri F."/>
            <person name="Pham C."/>
            <person name="Simmons D."/>
            <person name="Wilczek-Boney K."/>
            <person name="Hale W."/>
            <person name="Jakkamsetti A."/>
            <person name="Pham P."/>
            <person name="Ruth R."/>
            <person name="San Lucas F."/>
            <person name="Warren J."/>
            <person name="Zhang J."/>
            <person name="Zhao Z."/>
            <person name="Zhou C."/>
            <person name="Zhu D."/>
            <person name="Lee S."/>
            <person name="Bess C."/>
            <person name="Blankenburg K."/>
            <person name="Forbes L."/>
            <person name="Fu Q."/>
            <person name="Gubbala S."/>
            <person name="Hirani K."/>
            <person name="Jayaseelan J.C."/>
            <person name="Lara F."/>
            <person name="Munidasa M."/>
            <person name="Palculict T."/>
            <person name="Patil S."/>
            <person name="Pu L.-L."/>
            <person name="Saada N."/>
            <person name="Tang L."/>
            <person name="Weissenberger G."/>
            <person name="Zhu Y."/>
            <person name="Hemphill L."/>
            <person name="Shang Y."/>
            <person name="Youmans B."/>
            <person name="Ayvaz T."/>
            <person name="Ross M."/>
            <person name="Santibanez J."/>
            <person name="Aqrawi P."/>
            <person name="Gross S."/>
            <person name="Joshi V."/>
            <person name="Fowler G."/>
            <person name="Nazareth L."/>
            <person name="Reid J."/>
            <person name="Worley K."/>
            <person name="Petrosino J."/>
            <person name="Highlander S."/>
            <person name="Gibbs R."/>
        </authorList>
    </citation>
    <scope>NUCLEOTIDE SEQUENCE [LARGE SCALE GENOMIC DNA]</scope>
    <source>
        <strain evidence="1 2">ATCC 33393</strain>
    </source>
</reference>
<dbReference type="STRING" id="739.GCA_001059425_00007"/>
<dbReference type="HOGENOM" id="CLU_065818_3_0_6"/>
<dbReference type="InterPro" id="IPR007488">
    <property type="entry name" value="DUF535"/>
</dbReference>
<dbReference type="GO" id="GO:0006974">
    <property type="term" value="P:DNA damage response"/>
    <property type="evidence" value="ECO:0007669"/>
    <property type="project" value="TreeGrafter"/>
</dbReference>
<gene>
    <name evidence="1" type="primary">lapB</name>
    <name evidence="1" type="ORF">HMPREF9064_0082</name>
</gene>
<keyword evidence="2" id="KW-1185">Reference proteome</keyword>